<reference evidence="2 3" key="1">
    <citation type="submission" date="2018-06" db="EMBL/GenBank/DDBJ databases">
        <title>Genomic Encyclopedia of Type Strains, Phase III (KMG-III): the genomes of soil and plant-associated and newly described type strains.</title>
        <authorList>
            <person name="Whitman W."/>
        </authorList>
    </citation>
    <scope>NUCLEOTIDE SEQUENCE [LARGE SCALE GENOMIC DNA]</scope>
    <source>
        <strain evidence="2 3">CECT 7342</strain>
    </source>
</reference>
<proteinExistence type="predicted"/>
<accession>A0ABX9G696</accession>
<feature type="domain" description="KAP NTPase" evidence="1">
    <location>
        <begin position="46"/>
        <end position="366"/>
    </location>
</feature>
<dbReference type="EMBL" id="QNRM01000008">
    <property type="protein sequence ID" value="RBP17408.1"/>
    <property type="molecule type" value="Genomic_DNA"/>
</dbReference>
<dbReference type="Pfam" id="PF07693">
    <property type="entry name" value="KAP_NTPase"/>
    <property type="match status" value="1"/>
</dbReference>
<protein>
    <submittedName>
        <fullName evidence="2">KAP-like P-loop ATPase</fullName>
    </submittedName>
</protein>
<dbReference type="Proteomes" id="UP000252124">
    <property type="component" value="Unassembled WGS sequence"/>
</dbReference>
<keyword evidence="3" id="KW-1185">Reference proteome</keyword>
<dbReference type="SUPFAM" id="SSF52540">
    <property type="entry name" value="P-loop containing nucleoside triphosphate hydrolases"/>
    <property type="match status" value="1"/>
</dbReference>
<comment type="caution">
    <text evidence="2">The sequence shown here is derived from an EMBL/GenBank/DDBJ whole genome shotgun (WGS) entry which is preliminary data.</text>
</comment>
<sequence length="787" mass="87373">MTGLWKWWARRAAKMRAKAMRAEQPDTGLGADAPIRNVAQDRLKRSDFAGRLAGVLSERNLREGRVFAIRGGWGFGKSSLKNLIAERLDERQQGADWLDFNPWQWGDSDAIVRELFGQIADRLGGDQSKAARGRAEALRRYGAIVSGIAKPIKTAGGNSQGISTVLTSASVIAVASAVGSDMPAVTTVAATLAGLAICMTVLGRLMVYLGRDRSGDPLDKVRGDLETRLRKLDRPLVVFVDDIDRLEPEQIRLLLRHVKANANLPNIVFVLLFQLNIVERALDPVADNDGRAFLEKIVQASFDLPVVPVAAVRRIFLEELAEVAGLYATEENGFSEIEWSTALVDCIQPRLRNLRDARRLISSVAAHLPLHGANDAFEVNILDFLVLETLRVFEPSLHGSLFRERGLLLQELGRRSQEQPKQDEAAEERLLENVPDERRAIARVTIRHLFPPLANAVGGVITTRESRAPWSAGKRICSIRHFSRYFELQTADGEMSEQRFSAFLAATETQEGLAGSIFELENEGLLPALAERLYEAAERLPTDNAAGLISTMFGIAEKLRDQHAGSQFRSPDFSMAMAVNAVLGRVPEAERRSLVLEALRSSKSLSVAATLINSNTKLKERFRSDFEPKLDHDSVEALKSEWLTLVRGRAAEGDGALIADPDLIFQLYRWRDYSGSLDEPRAWVARMIETDEGFMRIVVRMKQKILSHTSGDRFTTESSRFYRDAIEDFIGIDVAWARCQAIDPSQFPESEDALRGLRNSIAAWTGLGVRRDRHTTPDGGMSSADLN</sequence>
<evidence type="ECO:0000259" key="1">
    <source>
        <dbReference type="Pfam" id="PF07693"/>
    </source>
</evidence>
<gene>
    <name evidence="2" type="ORF">DFP87_10842</name>
</gene>
<dbReference type="RefSeq" id="WP_088590530.1">
    <property type="nucleotide sequence ID" value="NZ_CADIJU010000018.1"/>
</dbReference>
<name>A0ABX9G696_9BURK</name>
<dbReference type="Gene3D" id="3.40.50.300">
    <property type="entry name" value="P-loop containing nucleotide triphosphate hydrolases"/>
    <property type="match status" value="1"/>
</dbReference>
<evidence type="ECO:0000313" key="2">
    <source>
        <dbReference type="EMBL" id="RBP17408.1"/>
    </source>
</evidence>
<dbReference type="InterPro" id="IPR011646">
    <property type="entry name" value="KAP_P-loop"/>
</dbReference>
<dbReference type="InterPro" id="IPR027417">
    <property type="entry name" value="P-loop_NTPase"/>
</dbReference>
<dbReference type="GeneID" id="99733355"/>
<evidence type="ECO:0000313" key="3">
    <source>
        <dbReference type="Proteomes" id="UP000252124"/>
    </source>
</evidence>
<organism evidence="2 3">
    <name type="scientific">Achromobacter marplatensis</name>
    <dbReference type="NCBI Taxonomy" id="470868"/>
    <lineage>
        <taxon>Bacteria</taxon>
        <taxon>Pseudomonadati</taxon>
        <taxon>Pseudomonadota</taxon>
        <taxon>Betaproteobacteria</taxon>
        <taxon>Burkholderiales</taxon>
        <taxon>Alcaligenaceae</taxon>
        <taxon>Achromobacter</taxon>
    </lineage>
</organism>